<gene>
    <name evidence="2" type="ORF">OPV22_009412</name>
</gene>
<dbReference type="EMBL" id="JAQQAF010000003">
    <property type="protein sequence ID" value="KAJ8498860.1"/>
    <property type="molecule type" value="Genomic_DNA"/>
</dbReference>
<evidence type="ECO:0000313" key="2">
    <source>
        <dbReference type="EMBL" id="KAJ8498860.1"/>
    </source>
</evidence>
<organism evidence="2 3">
    <name type="scientific">Ensete ventricosum</name>
    <name type="common">Abyssinian banana</name>
    <name type="synonym">Musa ensete</name>
    <dbReference type="NCBI Taxonomy" id="4639"/>
    <lineage>
        <taxon>Eukaryota</taxon>
        <taxon>Viridiplantae</taxon>
        <taxon>Streptophyta</taxon>
        <taxon>Embryophyta</taxon>
        <taxon>Tracheophyta</taxon>
        <taxon>Spermatophyta</taxon>
        <taxon>Magnoliopsida</taxon>
        <taxon>Liliopsida</taxon>
        <taxon>Zingiberales</taxon>
        <taxon>Musaceae</taxon>
        <taxon>Ensete</taxon>
    </lineage>
</organism>
<protein>
    <submittedName>
        <fullName evidence="2">Uncharacterized protein</fullName>
    </submittedName>
</protein>
<sequence>MLVLFGGMGFRNVDGEEEEEGLRDTGEEADPSGLAPERRVFEGVEGQPVVKQPRYLTDGMLLRGAMADPLLERYKVIILDEAQE</sequence>
<feature type="region of interest" description="Disordered" evidence="1">
    <location>
        <begin position="14"/>
        <end position="33"/>
    </location>
</feature>
<evidence type="ECO:0000256" key="1">
    <source>
        <dbReference type="SAM" id="MobiDB-lite"/>
    </source>
</evidence>
<dbReference type="InterPro" id="IPR027417">
    <property type="entry name" value="P-loop_NTPase"/>
</dbReference>
<dbReference type="Gene3D" id="3.40.50.300">
    <property type="entry name" value="P-loop containing nucleotide triphosphate hydrolases"/>
    <property type="match status" value="1"/>
</dbReference>
<dbReference type="Proteomes" id="UP001222027">
    <property type="component" value="Unassembled WGS sequence"/>
</dbReference>
<comment type="caution">
    <text evidence="2">The sequence shown here is derived from an EMBL/GenBank/DDBJ whole genome shotgun (WGS) entry which is preliminary data.</text>
</comment>
<reference evidence="2 3" key="1">
    <citation type="submission" date="2022-12" db="EMBL/GenBank/DDBJ databases">
        <title>Chromosome-scale assembly of the Ensete ventricosum genome.</title>
        <authorList>
            <person name="Dussert Y."/>
            <person name="Stocks J."/>
            <person name="Wendawek A."/>
            <person name="Woldeyes F."/>
            <person name="Nichols R.A."/>
            <person name="Borrell J.S."/>
        </authorList>
    </citation>
    <scope>NUCLEOTIDE SEQUENCE [LARGE SCALE GENOMIC DNA]</scope>
    <source>
        <strain evidence="3">cv. Maze</strain>
        <tissue evidence="2">Seeds</tissue>
    </source>
</reference>
<dbReference type="AlphaFoldDB" id="A0AAV8PZG1"/>
<evidence type="ECO:0000313" key="3">
    <source>
        <dbReference type="Proteomes" id="UP001222027"/>
    </source>
</evidence>
<accession>A0AAV8PZG1</accession>
<name>A0AAV8PZG1_ENSVE</name>
<keyword evidence="3" id="KW-1185">Reference proteome</keyword>
<proteinExistence type="predicted"/>